<keyword evidence="2" id="KW-1185">Reference proteome</keyword>
<name>A0A7W2TUY9_9GAMM</name>
<sequence length="215" mass="23858">MIDRQSIHDSVYTAVSLTLKASRDMAKHPELDNFAKSVANDIHKRFNPSDDVAQLLESAAPDGSRQRTSAAHTAVSGLSRILENMGVNERRALIPPTPKLQELLGLDDECHVANYHAAIDEWIQLTFAISEAMGERAERKPNKNTITVQFEPLVELMAWRWTKCFNKIPSGAENSVFNNVIQAILSAAPFDKTITPSSVKAILKRIDLPTLKTRG</sequence>
<protein>
    <submittedName>
        <fullName evidence="1">Uncharacterized protein</fullName>
    </submittedName>
</protein>
<dbReference type="RefSeq" id="WP_182169287.1">
    <property type="nucleotide sequence ID" value="NZ_JACFXU010000013.1"/>
</dbReference>
<gene>
    <name evidence="1" type="ORF">H2508_04550</name>
</gene>
<dbReference type="Proteomes" id="UP000539350">
    <property type="component" value="Unassembled WGS sequence"/>
</dbReference>
<proteinExistence type="predicted"/>
<comment type="caution">
    <text evidence="1">The sequence shown here is derived from an EMBL/GenBank/DDBJ whole genome shotgun (WGS) entry which is preliminary data.</text>
</comment>
<organism evidence="1 2">
    <name type="scientific">Sediminihaliea albiluteola</name>
    <dbReference type="NCBI Taxonomy" id="2758564"/>
    <lineage>
        <taxon>Bacteria</taxon>
        <taxon>Pseudomonadati</taxon>
        <taxon>Pseudomonadota</taxon>
        <taxon>Gammaproteobacteria</taxon>
        <taxon>Cellvibrionales</taxon>
        <taxon>Halieaceae</taxon>
        <taxon>Sediminihaliea</taxon>
    </lineage>
</organism>
<evidence type="ECO:0000313" key="1">
    <source>
        <dbReference type="EMBL" id="MBA6412376.1"/>
    </source>
</evidence>
<accession>A0A7W2TUY9</accession>
<evidence type="ECO:0000313" key="2">
    <source>
        <dbReference type="Proteomes" id="UP000539350"/>
    </source>
</evidence>
<dbReference type="AlphaFoldDB" id="A0A7W2TUY9"/>
<dbReference type="EMBL" id="JACFXU010000013">
    <property type="protein sequence ID" value="MBA6412376.1"/>
    <property type="molecule type" value="Genomic_DNA"/>
</dbReference>
<reference evidence="1 2" key="1">
    <citation type="submission" date="2020-07" db="EMBL/GenBank/DDBJ databases">
        <title>Halieaceae bacterium, F7430, whole genome shotgun sequencing project.</title>
        <authorList>
            <person name="Jiang S."/>
            <person name="Liu Z.W."/>
            <person name="Du Z.J."/>
        </authorList>
    </citation>
    <scope>NUCLEOTIDE SEQUENCE [LARGE SCALE GENOMIC DNA]</scope>
    <source>
        <strain evidence="1 2">F7430</strain>
    </source>
</reference>